<dbReference type="InterPro" id="IPR018306">
    <property type="entry name" value="Phage_T5_Orf172_DNA-bd"/>
</dbReference>
<dbReference type="PANTHER" id="PTHR28094">
    <property type="entry name" value="MEIOTICALLY UP-REGULATED GENE 113 PROTEIN"/>
    <property type="match status" value="1"/>
</dbReference>
<proteinExistence type="predicted"/>
<evidence type="ECO:0000313" key="2">
    <source>
        <dbReference type="EMBL" id="CEP23349.1"/>
    </source>
</evidence>
<evidence type="ECO:0000259" key="1">
    <source>
        <dbReference type="SMART" id="SM00974"/>
    </source>
</evidence>
<name>A0A0H5CFI2_CYBJN</name>
<dbReference type="PANTHER" id="PTHR28094:SF1">
    <property type="entry name" value="MEIOTICALLY UP-REGULATED GENE 113 PROTEIN"/>
    <property type="match status" value="1"/>
</dbReference>
<accession>A0A0H5CFI2</accession>
<reference evidence="3" key="1">
    <citation type="journal article" date="2015" name="J. Biotechnol.">
        <title>The structure of the Cyberlindnera jadinii genome and its relation to Candida utilis analyzed by the occurrence of single nucleotide polymorphisms.</title>
        <authorList>
            <person name="Rupp O."/>
            <person name="Brinkrolf K."/>
            <person name="Buerth C."/>
            <person name="Kunigo M."/>
            <person name="Schneider J."/>
            <person name="Jaenicke S."/>
            <person name="Goesmann A."/>
            <person name="Puehler A."/>
            <person name="Jaeger K.-E."/>
            <person name="Ernst J.F."/>
        </authorList>
    </citation>
    <scope>NUCLEOTIDE SEQUENCE [LARGE SCALE GENOMIC DNA]</scope>
    <source>
        <strain evidence="3">ATCC 18201 / CBS 1600 / BCRC 20928 / JCM 3617 / NBRC 0987 / NRRL Y-1542</strain>
    </source>
</reference>
<dbReference type="InterPro" id="IPR053006">
    <property type="entry name" value="Meiosis_regulatory"/>
</dbReference>
<feature type="domain" description="Bacteriophage T5 Orf172 DNA-binding" evidence="1">
    <location>
        <begin position="81"/>
        <end position="206"/>
    </location>
</feature>
<protein>
    <recommendedName>
        <fullName evidence="1">Bacteriophage T5 Orf172 DNA-binding domain-containing protein</fullName>
    </recommendedName>
</protein>
<dbReference type="SMART" id="SM00974">
    <property type="entry name" value="T5orf172"/>
    <property type="match status" value="1"/>
</dbReference>
<dbReference type="EMBL" id="CDQK01000004">
    <property type="protein sequence ID" value="CEP23349.1"/>
    <property type="molecule type" value="Genomic_DNA"/>
</dbReference>
<dbReference type="AlphaFoldDB" id="A0A0H5CFI2"/>
<dbReference type="Pfam" id="PF13455">
    <property type="entry name" value="MUG113"/>
    <property type="match status" value="1"/>
</dbReference>
<dbReference type="Proteomes" id="UP000038830">
    <property type="component" value="Unassembled WGS sequence"/>
</dbReference>
<sequence length="216" mass="25389">MNQCAGITKQGRRCRIRGTGRYCRYHDPNLKVTEVAEQSRLPDKGFIYVYTLEHLLEKSPKRQEWLQIQPLNSKEFQPFNPKKHILIKVGMTRGSVEKRLRQWQVQCNHKIVLVDPYEHTGSQSLVTMFKCLSVEEDYNHYNTLDKGFKCSQNLFKVEQLIHNKLRDQYGRGDVHCKSCEDQGRSGLHVEWFKIPKKSLKKVYTLIDTTIDQFTAD</sequence>
<evidence type="ECO:0000313" key="3">
    <source>
        <dbReference type="Proteomes" id="UP000038830"/>
    </source>
</evidence>
<gene>
    <name evidence="2" type="ORF">BN1211_3911</name>
</gene>
<organism evidence="2 3">
    <name type="scientific">Cyberlindnera jadinii (strain ATCC 18201 / CBS 1600 / BCRC 20928 / JCM 3617 / NBRC 0987 / NRRL Y-1542)</name>
    <name type="common">Torula yeast</name>
    <name type="synonym">Candida utilis</name>
    <dbReference type="NCBI Taxonomy" id="983966"/>
    <lineage>
        <taxon>Eukaryota</taxon>
        <taxon>Fungi</taxon>
        <taxon>Dikarya</taxon>
        <taxon>Ascomycota</taxon>
        <taxon>Saccharomycotina</taxon>
        <taxon>Saccharomycetes</taxon>
        <taxon>Phaffomycetales</taxon>
        <taxon>Phaffomycetaceae</taxon>
        <taxon>Cyberlindnera</taxon>
    </lineage>
</organism>